<keyword evidence="2" id="KW-1185">Reference proteome</keyword>
<evidence type="ECO:0008006" key="3">
    <source>
        <dbReference type="Google" id="ProtNLM"/>
    </source>
</evidence>
<organism evidence="1 2">
    <name type="scientific">Aegilops tauschii subsp. strangulata</name>
    <name type="common">Goatgrass</name>
    <dbReference type="NCBI Taxonomy" id="200361"/>
    <lineage>
        <taxon>Eukaryota</taxon>
        <taxon>Viridiplantae</taxon>
        <taxon>Streptophyta</taxon>
        <taxon>Embryophyta</taxon>
        <taxon>Tracheophyta</taxon>
        <taxon>Spermatophyta</taxon>
        <taxon>Magnoliopsida</taxon>
        <taxon>Liliopsida</taxon>
        <taxon>Poales</taxon>
        <taxon>Poaceae</taxon>
        <taxon>BOP clade</taxon>
        <taxon>Pooideae</taxon>
        <taxon>Triticodae</taxon>
        <taxon>Triticeae</taxon>
        <taxon>Triticinae</taxon>
        <taxon>Aegilops</taxon>
    </lineage>
</organism>
<reference evidence="2" key="2">
    <citation type="journal article" date="2017" name="Nat. Plants">
        <title>The Aegilops tauschii genome reveals multiple impacts of transposons.</title>
        <authorList>
            <person name="Zhao G."/>
            <person name="Zou C."/>
            <person name="Li K."/>
            <person name="Wang K."/>
            <person name="Li T."/>
            <person name="Gao L."/>
            <person name="Zhang X."/>
            <person name="Wang H."/>
            <person name="Yang Z."/>
            <person name="Liu X."/>
            <person name="Jiang W."/>
            <person name="Mao L."/>
            <person name="Kong X."/>
            <person name="Jiao Y."/>
            <person name="Jia J."/>
        </authorList>
    </citation>
    <scope>NUCLEOTIDE SEQUENCE [LARGE SCALE GENOMIC DNA]</scope>
    <source>
        <strain evidence="2">cv. AL8/78</strain>
    </source>
</reference>
<reference evidence="1" key="5">
    <citation type="journal article" date="2021" name="G3 (Bethesda)">
        <title>Aegilops tauschii genome assembly Aet v5.0 features greater sequence contiguity and improved annotation.</title>
        <authorList>
            <person name="Wang L."/>
            <person name="Zhu T."/>
            <person name="Rodriguez J.C."/>
            <person name="Deal K.R."/>
            <person name="Dubcovsky J."/>
            <person name="McGuire P.E."/>
            <person name="Lux T."/>
            <person name="Spannagl M."/>
            <person name="Mayer K.F.X."/>
            <person name="Baldrich P."/>
            <person name="Meyers B.C."/>
            <person name="Huo N."/>
            <person name="Gu Y.Q."/>
            <person name="Zhou H."/>
            <person name="Devos K.M."/>
            <person name="Bennetzen J.L."/>
            <person name="Unver T."/>
            <person name="Budak H."/>
            <person name="Gulick P.J."/>
            <person name="Galiba G."/>
            <person name="Kalapos B."/>
            <person name="Nelson D.R."/>
            <person name="Li P."/>
            <person name="You F.M."/>
            <person name="Luo M.C."/>
            <person name="Dvorak J."/>
        </authorList>
    </citation>
    <scope>NUCLEOTIDE SEQUENCE [LARGE SCALE GENOMIC DNA]</scope>
    <source>
        <strain evidence="1">cv. AL8/78</strain>
    </source>
</reference>
<sequence>HSQGKPKGSNTRSCQCRCPAMIRLLRSNDSGWYISKHRPSHNHYIHT</sequence>
<name>A0A453BX34_AEGTS</name>
<dbReference type="Gramene" id="AET2Gv20661100.13">
    <property type="protein sequence ID" value="AET2Gv20661100.13"/>
    <property type="gene ID" value="AET2Gv20661100"/>
</dbReference>
<evidence type="ECO:0000313" key="1">
    <source>
        <dbReference type="EnsemblPlants" id="AET2Gv20661100.13"/>
    </source>
</evidence>
<proteinExistence type="predicted"/>
<reference evidence="2" key="1">
    <citation type="journal article" date="2014" name="Science">
        <title>Ancient hybridizations among the ancestral genomes of bread wheat.</title>
        <authorList>
            <consortium name="International Wheat Genome Sequencing Consortium,"/>
            <person name="Marcussen T."/>
            <person name="Sandve S.R."/>
            <person name="Heier L."/>
            <person name="Spannagl M."/>
            <person name="Pfeifer M."/>
            <person name="Jakobsen K.S."/>
            <person name="Wulff B.B."/>
            <person name="Steuernagel B."/>
            <person name="Mayer K.F."/>
            <person name="Olsen O.A."/>
        </authorList>
    </citation>
    <scope>NUCLEOTIDE SEQUENCE [LARGE SCALE GENOMIC DNA]</scope>
    <source>
        <strain evidence="2">cv. AL8/78</strain>
    </source>
</reference>
<evidence type="ECO:0000313" key="2">
    <source>
        <dbReference type="Proteomes" id="UP000015105"/>
    </source>
</evidence>
<protein>
    <recommendedName>
        <fullName evidence="3">FAR1 domain-containing protein</fullName>
    </recommendedName>
</protein>
<dbReference type="Proteomes" id="UP000015105">
    <property type="component" value="Chromosome 2D"/>
</dbReference>
<dbReference type="PANTHER" id="PTHR47482:SF5">
    <property type="entry name" value="FAR1 DOMAIN-CONTAINING PROTEIN"/>
    <property type="match status" value="1"/>
</dbReference>
<dbReference type="AlphaFoldDB" id="A0A453BX34"/>
<reference evidence="1" key="3">
    <citation type="journal article" date="2017" name="Nature">
        <title>Genome sequence of the progenitor of the wheat D genome Aegilops tauschii.</title>
        <authorList>
            <person name="Luo M.C."/>
            <person name="Gu Y.Q."/>
            <person name="Puiu D."/>
            <person name="Wang H."/>
            <person name="Twardziok S.O."/>
            <person name="Deal K.R."/>
            <person name="Huo N."/>
            <person name="Zhu T."/>
            <person name="Wang L."/>
            <person name="Wang Y."/>
            <person name="McGuire P.E."/>
            <person name="Liu S."/>
            <person name="Long H."/>
            <person name="Ramasamy R.K."/>
            <person name="Rodriguez J.C."/>
            <person name="Van S.L."/>
            <person name="Yuan L."/>
            <person name="Wang Z."/>
            <person name="Xia Z."/>
            <person name="Xiao L."/>
            <person name="Anderson O.D."/>
            <person name="Ouyang S."/>
            <person name="Liang Y."/>
            <person name="Zimin A.V."/>
            <person name="Pertea G."/>
            <person name="Qi P."/>
            <person name="Bennetzen J.L."/>
            <person name="Dai X."/>
            <person name="Dawson M.W."/>
            <person name="Muller H.G."/>
            <person name="Kugler K."/>
            <person name="Rivarola-Duarte L."/>
            <person name="Spannagl M."/>
            <person name="Mayer K.F.X."/>
            <person name="Lu F.H."/>
            <person name="Bevan M.W."/>
            <person name="Leroy P."/>
            <person name="Li P."/>
            <person name="You F.M."/>
            <person name="Sun Q."/>
            <person name="Liu Z."/>
            <person name="Lyons E."/>
            <person name="Wicker T."/>
            <person name="Salzberg S.L."/>
            <person name="Devos K.M."/>
            <person name="Dvorak J."/>
        </authorList>
    </citation>
    <scope>NUCLEOTIDE SEQUENCE [LARGE SCALE GENOMIC DNA]</scope>
    <source>
        <strain evidence="1">cv. AL8/78</strain>
    </source>
</reference>
<dbReference type="PANTHER" id="PTHR47482">
    <property type="entry name" value="OS11G0632001 PROTEIN"/>
    <property type="match status" value="1"/>
</dbReference>
<accession>A0A453BX34</accession>
<dbReference type="EnsemblPlants" id="AET2Gv20661100.13">
    <property type="protein sequence ID" value="AET2Gv20661100.13"/>
    <property type="gene ID" value="AET2Gv20661100"/>
</dbReference>
<reference evidence="1" key="4">
    <citation type="submission" date="2019-03" db="UniProtKB">
        <authorList>
            <consortium name="EnsemblPlants"/>
        </authorList>
    </citation>
    <scope>IDENTIFICATION</scope>
</reference>